<proteinExistence type="predicted"/>
<dbReference type="InterPro" id="IPR032675">
    <property type="entry name" value="LRR_dom_sf"/>
</dbReference>
<dbReference type="SUPFAM" id="SSF81383">
    <property type="entry name" value="F-box domain"/>
    <property type="match status" value="1"/>
</dbReference>
<dbReference type="Proteomes" id="UP000726737">
    <property type="component" value="Unassembled WGS sequence"/>
</dbReference>
<sequence length="631" mass="70534">MRKVVALDISEVEFGDLSFQVLRGHFATTQEVVLEDCAGFSEAMVVEVLPSCPALRALFTYEVMVTERTSALDLPEIVALIAAHLNKHDLTQCVCVCSAWHAAFLSFRWASVKVFHGTTQEFFNAILQHHHLIKSLAFYDGNNPYLSTLSLTTFPSLKSLRLHSTRAKHHQEAILTLLLAPSSTLTHIRFDDVDLSQGIWKRLSERAEPLQLKKLELLRSAVMYDINDIQGFYTICSHTKILRLRQNQLPKECFNPSFAVSTDASKNINISAALESFKGVQELDLFHGYGASPMDQLLLISQCTGLKRLGWRLLDSLVEQYTEALHKFASLAVAGTWPELTSLRLSWCRLSDEVMASILGSVHRLEVLEVHGMIFGERSFEVLRSHFGTLQKLKLGCTGTGMGTMMAEILGSCPGLQELCVGNMRAKELVKSSQGHPWICALSLRKLEMYIDCGLSDSSEEIHSPTESISPIAATSPVTTGSDPTLLMARLNFDTAEDGEGWEEREEHQSPQDALMYQVFERLSHLTSLESLSIGYKWGPASYGLCPLDLKLSKGLGQLWTLKRIKCLEFVHAVQDMDEGDVAWMIENWKSLGRVHGVLNSDYETNGALRDILGHNRTRPASDRYVEKDSD</sequence>
<evidence type="ECO:0008006" key="3">
    <source>
        <dbReference type="Google" id="ProtNLM"/>
    </source>
</evidence>
<protein>
    <recommendedName>
        <fullName evidence="3">F-box domain-containing protein</fullName>
    </recommendedName>
</protein>
<dbReference type="Gene3D" id="3.80.10.10">
    <property type="entry name" value="Ribonuclease Inhibitor"/>
    <property type="match status" value="1"/>
</dbReference>
<dbReference type="AlphaFoldDB" id="A0A9P6QI86"/>
<dbReference type="EMBL" id="JAAAJA010000001">
    <property type="protein sequence ID" value="KAG0267722.1"/>
    <property type="molecule type" value="Genomic_DNA"/>
</dbReference>
<dbReference type="OrthoDB" id="2354556at2759"/>
<dbReference type="SUPFAM" id="SSF52047">
    <property type="entry name" value="RNI-like"/>
    <property type="match status" value="1"/>
</dbReference>
<comment type="caution">
    <text evidence="1">The sequence shown here is derived from an EMBL/GenBank/DDBJ whole genome shotgun (WGS) entry which is preliminary data.</text>
</comment>
<accession>A0A9P6QI86</accession>
<name>A0A9P6QI86_9FUNG</name>
<evidence type="ECO:0000313" key="1">
    <source>
        <dbReference type="EMBL" id="KAG0267722.1"/>
    </source>
</evidence>
<organism evidence="1 2">
    <name type="scientific">Mortierella polycephala</name>
    <dbReference type="NCBI Taxonomy" id="41804"/>
    <lineage>
        <taxon>Eukaryota</taxon>
        <taxon>Fungi</taxon>
        <taxon>Fungi incertae sedis</taxon>
        <taxon>Mucoromycota</taxon>
        <taxon>Mortierellomycotina</taxon>
        <taxon>Mortierellomycetes</taxon>
        <taxon>Mortierellales</taxon>
        <taxon>Mortierellaceae</taxon>
        <taxon>Mortierella</taxon>
    </lineage>
</organism>
<reference evidence="1" key="1">
    <citation type="journal article" date="2020" name="Fungal Divers.">
        <title>Resolving the Mortierellaceae phylogeny through synthesis of multi-gene phylogenetics and phylogenomics.</title>
        <authorList>
            <person name="Vandepol N."/>
            <person name="Liber J."/>
            <person name="Desiro A."/>
            <person name="Na H."/>
            <person name="Kennedy M."/>
            <person name="Barry K."/>
            <person name="Grigoriev I.V."/>
            <person name="Miller A.N."/>
            <person name="O'Donnell K."/>
            <person name="Stajich J.E."/>
            <person name="Bonito G."/>
        </authorList>
    </citation>
    <scope>NUCLEOTIDE SEQUENCE</scope>
    <source>
        <strain evidence="1">KOD948</strain>
    </source>
</reference>
<dbReference type="InterPro" id="IPR036047">
    <property type="entry name" value="F-box-like_dom_sf"/>
</dbReference>
<gene>
    <name evidence="1" type="ORF">BG011_000034</name>
</gene>
<keyword evidence="2" id="KW-1185">Reference proteome</keyword>
<evidence type="ECO:0000313" key="2">
    <source>
        <dbReference type="Proteomes" id="UP000726737"/>
    </source>
</evidence>